<evidence type="ECO:0000256" key="1">
    <source>
        <dbReference type="ARBA" id="ARBA00022679"/>
    </source>
</evidence>
<dbReference type="Pfam" id="PF00069">
    <property type="entry name" value="Pkinase"/>
    <property type="match status" value="1"/>
</dbReference>
<keyword evidence="9" id="KW-1185">Reference proteome</keyword>
<dbReference type="SUPFAM" id="SSF69318">
    <property type="entry name" value="Integrin alpha N-terminal domain"/>
    <property type="match status" value="1"/>
</dbReference>
<sequence>MNNVRVCLGCMERTGGTAVCPYCGYAAGTLPSAPWQLMPGTIVNGRYLIGKVLGQGGFGITYLAWDLSLETKLAIKEYLPRDLATRNLNQSLVNVYSGEAQQQYAHGLDRFLDEAKRLSKLGAHPGIVSVRDFFKENGTAYLVMFYLEGQTFKEFLKLQGGRVSFKAALGIMLPVMDVLRVLHAHHILHRDISPENIYMTRNGQVKLLDFGAARQTVGEHSLSVVLKPGYAPEEQYRTRGKQGPWTDLYAVAATLYRAITGRVPPESLDRLDQESLVPPSHLHAVIDPNEEAVLMKALSVHASDRFQSVQQFQAALTEGRALPRKSGTPPPVSLLPQPELHLPGEPQMSRYTKKQQVRASLGRPRSILRWMRVAGGGVLLLIVIITAAIMLFDRGSGMSVAPSSFIQVKEGTLWLDNPTYVTAARFPYKTDRIVFMHPMEKESYTSFWGWNGFELAEEKRWFIPDESLTLNATYSVHTNETLIYYHAKHQYYALSDEGDGIEAYDPAMTAYTSRAIHYGYVDGDNVEDVVTAYESDGGDTYLNWRMAKDNESAEMMLPFAADGFELMDRNGDGDKEILFMDRTKGRAYIYDWDGTAFVQVLDEDFGGSLLAVYSWDLDGDGVWELATLHADPDHNTLVIRQYDGKAYLAQEELDVGNKQFLLLGRFDDDDGLDFVMLGAYRNSVVPYAFYRYEP</sequence>
<evidence type="ECO:0000256" key="4">
    <source>
        <dbReference type="ARBA" id="ARBA00022840"/>
    </source>
</evidence>
<gene>
    <name evidence="8" type="ORF">J2T15_002930</name>
</gene>
<evidence type="ECO:0000256" key="2">
    <source>
        <dbReference type="ARBA" id="ARBA00022741"/>
    </source>
</evidence>
<feature type="binding site" evidence="5">
    <location>
        <position position="76"/>
    </location>
    <ligand>
        <name>ATP</name>
        <dbReference type="ChEBI" id="CHEBI:30616"/>
    </ligand>
</feature>
<evidence type="ECO:0000256" key="6">
    <source>
        <dbReference type="SAM" id="Phobius"/>
    </source>
</evidence>
<dbReference type="SUPFAM" id="SSF56112">
    <property type="entry name" value="Protein kinase-like (PK-like)"/>
    <property type="match status" value="1"/>
</dbReference>
<evidence type="ECO:0000259" key="7">
    <source>
        <dbReference type="PROSITE" id="PS50011"/>
    </source>
</evidence>
<organism evidence="8 9">
    <name type="scientific">Paenibacillus harenae</name>
    <dbReference type="NCBI Taxonomy" id="306543"/>
    <lineage>
        <taxon>Bacteria</taxon>
        <taxon>Bacillati</taxon>
        <taxon>Bacillota</taxon>
        <taxon>Bacilli</taxon>
        <taxon>Bacillales</taxon>
        <taxon>Paenibacillaceae</taxon>
        <taxon>Paenibacillus</taxon>
    </lineage>
</organism>
<dbReference type="CDD" id="cd14014">
    <property type="entry name" value="STKc_PknB_like"/>
    <property type="match status" value="1"/>
</dbReference>
<keyword evidence="8" id="KW-0723">Serine/threonine-protein kinase</keyword>
<protein>
    <submittedName>
        <fullName evidence="8">Serine/threonine protein kinase</fullName>
    </submittedName>
</protein>
<dbReference type="Gene3D" id="1.10.510.10">
    <property type="entry name" value="Transferase(Phosphotransferase) domain 1"/>
    <property type="match status" value="1"/>
</dbReference>
<feature type="domain" description="Protein kinase" evidence="7">
    <location>
        <begin position="47"/>
        <end position="317"/>
    </location>
</feature>
<dbReference type="InterPro" id="IPR028994">
    <property type="entry name" value="Integrin_alpha_N"/>
</dbReference>
<comment type="caution">
    <text evidence="8">The sequence shown here is derived from an EMBL/GenBank/DDBJ whole genome shotgun (WGS) entry which is preliminary data.</text>
</comment>
<dbReference type="InterPro" id="IPR017441">
    <property type="entry name" value="Protein_kinase_ATP_BS"/>
</dbReference>
<keyword evidence="6" id="KW-1133">Transmembrane helix</keyword>
<evidence type="ECO:0000256" key="5">
    <source>
        <dbReference type="PROSITE-ProRule" id="PRU10141"/>
    </source>
</evidence>
<dbReference type="InterPro" id="IPR008266">
    <property type="entry name" value="Tyr_kinase_AS"/>
</dbReference>
<proteinExistence type="predicted"/>
<evidence type="ECO:0000256" key="3">
    <source>
        <dbReference type="ARBA" id="ARBA00022777"/>
    </source>
</evidence>
<keyword evidence="6" id="KW-0472">Membrane</keyword>
<evidence type="ECO:0000313" key="9">
    <source>
        <dbReference type="Proteomes" id="UP001229346"/>
    </source>
</evidence>
<feature type="transmembrane region" description="Helical" evidence="6">
    <location>
        <begin position="373"/>
        <end position="392"/>
    </location>
</feature>
<evidence type="ECO:0000313" key="8">
    <source>
        <dbReference type="EMBL" id="MDQ0113489.1"/>
    </source>
</evidence>
<dbReference type="PROSITE" id="PS50011">
    <property type="entry name" value="PROTEIN_KINASE_DOM"/>
    <property type="match status" value="1"/>
</dbReference>
<dbReference type="InterPro" id="IPR011009">
    <property type="entry name" value="Kinase-like_dom_sf"/>
</dbReference>
<dbReference type="PROSITE" id="PS00109">
    <property type="entry name" value="PROTEIN_KINASE_TYR"/>
    <property type="match status" value="1"/>
</dbReference>
<dbReference type="RefSeq" id="WP_307204691.1">
    <property type="nucleotide sequence ID" value="NZ_JAUSSU010000005.1"/>
</dbReference>
<reference evidence="8 9" key="1">
    <citation type="submission" date="2023-07" db="EMBL/GenBank/DDBJ databases">
        <title>Sorghum-associated microbial communities from plants grown in Nebraska, USA.</title>
        <authorList>
            <person name="Schachtman D."/>
        </authorList>
    </citation>
    <scope>NUCLEOTIDE SEQUENCE [LARGE SCALE GENOMIC DNA]</scope>
    <source>
        <strain evidence="8 9">CC482</strain>
    </source>
</reference>
<accession>A0ABT9U4W8</accession>
<keyword evidence="1" id="KW-0808">Transferase</keyword>
<keyword evidence="6" id="KW-0812">Transmembrane</keyword>
<name>A0ABT9U4W8_PAEHA</name>
<dbReference type="PANTHER" id="PTHR43289">
    <property type="entry name" value="MITOGEN-ACTIVATED PROTEIN KINASE KINASE KINASE 20-RELATED"/>
    <property type="match status" value="1"/>
</dbReference>
<dbReference type="InterPro" id="IPR000719">
    <property type="entry name" value="Prot_kinase_dom"/>
</dbReference>
<keyword evidence="4 5" id="KW-0067">ATP-binding</keyword>
<keyword evidence="3 8" id="KW-0418">Kinase</keyword>
<dbReference type="PANTHER" id="PTHR43289:SF34">
    <property type="entry name" value="SERINE_THREONINE-PROTEIN KINASE YBDM-RELATED"/>
    <property type="match status" value="1"/>
</dbReference>
<dbReference type="GO" id="GO:0004674">
    <property type="term" value="F:protein serine/threonine kinase activity"/>
    <property type="evidence" value="ECO:0007669"/>
    <property type="project" value="UniProtKB-KW"/>
</dbReference>
<dbReference type="Gene3D" id="3.30.200.20">
    <property type="entry name" value="Phosphorylase Kinase, domain 1"/>
    <property type="match status" value="1"/>
</dbReference>
<keyword evidence="2 5" id="KW-0547">Nucleotide-binding</keyword>
<dbReference type="Proteomes" id="UP001229346">
    <property type="component" value="Unassembled WGS sequence"/>
</dbReference>
<dbReference type="PROSITE" id="PS00107">
    <property type="entry name" value="PROTEIN_KINASE_ATP"/>
    <property type="match status" value="1"/>
</dbReference>
<dbReference type="EMBL" id="JAUSSU010000005">
    <property type="protein sequence ID" value="MDQ0113489.1"/>
    <property type="molecule type" value="Genomic_DNA"/>
</dbReference>